<evidence type="ECO:0000256" key="1">
    <source>
        <dbReference type="ARBA" id="ARBA00022723"/>
    </source>
</evidence>
<feature type="region of interest" description="Disordered" evidence="3">
    <location>
        <begin position="93"/>
        <end position="138"/>
    </location>
</feature>
<dbReference type="EMBL" id="JAATJN010000001">
    <property type="protein sequence ID" value="NJC58276.1"/>
    <property type="molecule type" value="Genomic_DNA"/>
</dbReference>
<protein>
    <submittedName>
        <fullName evidence="4">Sirohydrochlorin ferrochelatase</fullName>
    </submittedName>
</protein>
<keyword evidence="1" id="KW-0479">Metal-binding</keyword>
<dbReference type="Gene3D" id="3.40.50.1400">
    <property type="match status" value="2"/>
</dbReference>
<reference evidence="4 5" key="1">
    <citation type="submission" date="2020-03" db="EMBL/GenBank/DDBJ databases">
        <title>Sequencing the genomes of 1000 actinobacteria strains.</title>
        <authorList>
            <person name="Klenk H.-P."/>
        </authorList>
    </citation>
    <scope>NUCLEOTIDE SEQUENCE [LARGE SCALE GENOMIC DNA]</scope>
    <source>
        <strain evidence="4 5">DSM 18964</strain>
    </source>
</reference>
<dbReference type="GO" id="GO:0016829">
    <property type="term" value="F:lyase activity"/>
    <property type="evidence" value="ECO:0007669"/>
    <property type="project" value="UniProtKB-KW"/>
</dbReference>
<accession>A0A846S290</accession>
<evidence type="ECO:0000313" key="4">
    <source>
        <dbReference type="EMBL" id="NJC58276.1"/>
    </source>
</evidence>
<evidence type="ECO:0000313" key="5">
    <source>
        <dbReference type="Proteomes" id="UP000576792"/>
    </source>
</evidence>
<keyword evidence="5" id="KW-1185">Reference proteome</keyword>
<proteinExistence type="predicted"/>
<dbReference type="RefSeq" id="WP_167951945.1">
    <property type="nucleotide sequence ID" value="NZ_BAAAPQ010000019.1"/>
</dbReference>
<evidence type="ECO:0000256" key="2">
    <source>
        <dbReference type="ARBA" id="ARBA00023239"/>
    </source>
</evidence>
<organism evidence="4 5">
    <name type="scientific">Brevibacterium marinum</name>
    <dbReference type="NCBI Taxonomy" id="418643"/>
    <lineage>
        <taxon>Bacteria</taxon>
        <taxon>Bacillati</taxon>
        <taxon>Actinomycetota</taxon>
        <taxon>Actinomycetes</taxon>
        <taxon>Micrococcales</taxon>
        <taxon>Brevibacteriaceae</taxon>
        <taxon>Brevibacterium</taxon>
    </lineage>
</organism>
<name>A0A846S290_9MICO</name>
<dbReference type="PANTHER" id="PTHR33542:SF5">
    <property type="entry name" value="FERROCHELATASE CHE1"/>
    <property type="match status" value="1"/>
</dbReference>
<dbReference type="InterPro" id="IPR050963">
    <property type="entry name" value="Sirohydro_Cobaltochel/CbiX"/>
</dbReference>
<dbReference type="Pfam" id="PF01903">
    <property type="entry name" value="CbiX"/>
    <property type="match status" value="1"/>
</dbReference>
<evidence type="ECO:0000256" key="3">
    <source>
        <dbReference type="SAM" id="MobiDB-lite"/>
    </source>
</evidence>
<dbReference type="PANTHER" id="PTHR33542">
    <property type="entry name" value="SIROHYDROCHLORIN FERROCHELATASE, CHLOROPLASTIC"/>
    <property type="match status" value="1"/>
</dbReference>
<dbReference type="GO" id="GO:0046872">
    <property type="term" value="F:metal ion binding"/>
    <property type="evidence" value="ECO:0007669"/>
    <property type="project" value="UniProtKB-KW"/>
</dbReference>
<comment type="caution">
    <text evidence="4">The sequence shown here is derived from an EMBL/GenBank/DDBJ whole genome shotgun (WGS) entry which is preliminary data.</text>
</comment>
<dbReference type="Proteomes" id="UP000576792">
    <property type="component" value="Unassembled WGS sequence"/>
</dbReference>
<dbReference type="SUPFAM" id="SSF53800">
    <property type="entry name" value="Chelatase"/>
    <property type="match status" value="1"/>
</dbReference>
<keyword evidence="2" id="KW-0456">Lyase</keyword>
<dbReference type="AlphaFoldDB" id="A0A846S290"/>
<sequence length="280" mass="29102">MPLPTIGLISHGTSSAEGRRVIEALAAAVTEDLISRGLAEEVMLGHVDVQHPDVAEVLAALPHESPVVLVPLLLSPGYHVHVDLTEAVRQARGAHGSEARGACSPEAGGAGRPEAGGRDGLETGGADVLDAGGGDESRDIRLTPTLGPDPRLARILAARLPELDDEDQVVLAAAGSSDDRANEACLEMADSLSRELSRPVIAGFHAGGGDRLTDIVEQKRRTGGRVVLASYLLAPGFFQDLTETLIAGSHDLLAPPLLHDGAETPSLLVDIVRDRVVSAL</sequence>
<gene>
    <name evidence="4" type="ORF">BKA07_003311</name>
</gene>
<dbReference type="CDD" id="cd03416">
    <property type="entry name" value="CbiX_SirB_N"/>
    <property type="match status" value="1"/>
</dbReference>
<dbReference type="InterPro" id="IPR002762">
    <property type="entry name" value="CbiX-like"/>
</dbReference>